<name>A0AAD6RXX7_9AGAR</name>
<reference evidence="1" key="1">
    <citation type="submission" date="2023-03" db="EMBL/GenBank/DDBJ databases">
        <title>Massive genome expansion in bonnet fungi (Mycena s.s.) driven by repeated elements and novel gene families across ecological guilds.</title>
        <authorList>
            <consortium name="Lawrence Berkeley National Laboratory"/>
            <person name="Harder C.B."/>
            <person name="Miyauchi S."/>
            <person name="Viragh M."/>
            <person name="Kuo A."/>
            <person name="Thoen E."/>
            <person name="Andreopoulos B."/>
            <person name="Lu D."/>
            <person name="Skrede I."/>
            <person name="Drula E."/>
            <person name="Henrissat B."/>
            <person name="Morin E."/>
            <person name="Kohler A."/>
            <person name="Barry K."/>
            <person name="LaButti K."/>
            <person name="Morin E."/>
            <person name="Salamov A."/>
            <person name="Lipzen A."/>
            <person name="Mereny Z."/>
            <person name="Hegedus B."/>
            <person name="Baldrian P."/>
            <person name="Stursova M."/>
            <person name="Weitz H."/>
            <person name="Taylor A."/>
            <person name="Grigoriev I.V."/>
            <person name="Nagy L.G."/>
            <person name="Martin F."/>
            <person name="Kauserud H."/>
        </authorList>
    </citation>
    <scope>NUCLEOTIDE SEQUENCE</scope>
    <source>
        <strain evidence="1">CBHHK200</strain>
    </source>
</reference>
<evidence type="ECO:0000313" key="1">
    <source>
        <dbReference type="EMBL" id="KAJ7016923.1"/>
    </source>
</evidence>
<protein>
    <submittedName>
        <fullName evidence="1">Uncharacterized protein</fullName>
    </submittedName>
</protein>
<proteinExistence type="predicted"/>
<evidence type="ECO:0000313" key="2">
    <source>
        <dbReference type="Proteomes" id="UP001218188"/>
    </source>
</evidence>
<gene>
    <name evidence="1" type="ORF">C8F04DRAFT_1339957</name>
</gene>
<dbReference type="Proteomes" id="UP001218188">
    <property type="component" value="Unassembled WGS sequence"/>
</dbReference>
<sequence>MSGSRGLCHPQSAQYLFNAQQYNFRTPRHLSLPRQRCTKSGVEAHHATRRNATVTLPPVGSQGCIKMMRVSKCVESTILLSGAILGNCMNNGSLNPSPVPFPRGNVENFPIFRHGVRTTGLFGARTPTSVLSRDDVASAAAHTARPFFRVAAAPASLEPVGVWCWPGGITSLPPFISSALPLFFLLMGQGWTAVRTTLPTGSSV</sequence>
<accession>A0AAD6RXX7</accession>
<dbReference type="AlphaFoldDB" id="A0AAD6RXX7"/>
<keyword evidence="2" id="KW-1185">Reference proteome</keyword>
<organism evidence="1 2">
    <name type="scientific">Mycena alexandri</name>
    <dbReference type="NCBI Taxonomy" id="1745969"/>
    <lineage>
        <taxon>Eukaryota</taxon>
        <taxon>Fungi</taxon>
        <taxon>Dikarya</taxon>
        <taxon>Basidiomycota</taxon>
        <taxon>Agaricomycotina</taxon>
        <taxon>Agaricomycetes</taxon>
        <taxon>Agaricomycetidae</taxon>
        <taxon>Agaricales</taxon>
        <taxon>Marasmiineae</taxon>
        <taxon>Mycenaceae</taxon>
        <taxon>Mycena</taxon>
    </lineage>
</organism>
<comment type="caution">
    <text evidence="1">The sequence shown here is derived from an EMBL/GenBank/DDBJ whole genome shotgun (WGS) entry which is preliminary data.</text>
</comment>
<dbReference type="EMBL" id="JARJCM010000452">
    <property type="protein sequence ID" value="KAJ7016923.1"/>
    <property type="molecule type" value="Genomic_DNA"/>
</dbReference>